<dbReference type="SUPFAM" id="SSF50370">
    <property type="entry name" value="Ricin B-like lectins"/>
    <property type="match status" value="1"/>
</dbReference>
<protein>
    <recommendedName>
        <fullName evidence="3">Ricin B lectin domain-containing protein</fullName>
    </recommendedName>
</protein>
<gene>
    <name evidence="1" type="ORF">BGZ70_006914</name>
</gene>
<dbReference type="AlphaFoldDB" id="A0A9P6M3E2"/>
<dbReference type="CDD" id="cd23432">
    <property type="entry name" value="beta-trefoil_Ricin_EndoBetaGal-like"/>
    <property type="match status" value="1"/>
</dbReference>
<evidence type="ECO:0008006" key="3">
    <source>
        <dbReference type="Google" id="ProtNLM"/>
    </source>
</evidence>
<evidence type="ECO:0000313" key="1">
    <source>
        <dbReference type="EMBL" id="KAF9964131.1"/>
    </source>
</evidence>
<comment type="caution">
    <text evidence="1">The sequence shown here is derived from an EMBL/GenBank/DDBJ whole genome shotgun (WGS) entry which is preliminary data.</text>
</comment>
<keyword evidence="2" id="KW-1185">Reference proteome</keyword>
<proteinExistence type="predicted"/>
<sequence length="133" mass="15078">MRTSVPQTALRIKNAQHGTQLYDNKDKGLIPWKETTNPDGFWYITPMSPRHYKIKNQLTGNALYYNTAKKLPISWRDTSNDDGLWEIIPQATGGKFKIRNVLTPEAYLYHSIDQGLTGGLDSAGEDCLWTFSA</sequence>
<organism evidence="1 2">
    <name type="scientific">Mortierella alpina</name>
    <name type="common">Oleaginous fungus</name>
    <name type="synonym">Mortierella renispora</name>
    <dbReference type="NCBI Taxonomy" id="64518"/>
    <lineage>
        <taxon>Eukaryota</taxon>
        <taxon>Fungi</taxon>
        <taxon>Fungi incertae sedis</taxon>
        <taxon>Mucoromycota</taxon>
        <taxon>Mortierellomycotina</taxon>
        <taxon>Mortierellomycetes</taxon>
        <taxon>Mortierellales</taxon>
        <taxon>Mortierellaceae</taxon>
        <taxon>Mortierella</taxon>
    </lineage>
</organism>
<dbReference type="InterPro" id="IPR035992">
    <property type="entry name" value="Ricin_B-like_lectins"/>
</dbReference>
<name>A0A9P6M3E2_MORAP</name>
<evidence type="ECO:0000313" key="2">
    <source>
        <dbReference type="Proteomes" id="UP000738359"/>
    </source>
</evidence>
<reference evidence="1" key="1">
    <citation type="journal article" date="2020" name="Fungal Divers.">
        <title>Resolving the Mortierellaceae phylogeny through synthesis of multi-gene phylogenetics and phylogenomics.</title>
        <authorList>
            <person name="Vandepol N."/>
            <person name="Liber J."/>
            <person name="Desiro A."/>
            <person name="Na H."/>
            <person name="Kennedy M."/>
            <person name="Barry K."/>
            <person name="Grigoriev I.V."/>
            <person name="Miller A.N."/>
            <person name="O'Donnell K."/>
            <person name="Stajich J.E."/>
            <person name="Bonito G."/>
        </authorList>
    </citation>
    <scope>NUCLEOTIDE SEQUENCE</scope>
    <source>
        <strain evidence="1">CK1249</strain>
    </source>
</reference>
<dbReference type="Proteomes" id="UP000738359">
    <property type="component" value="Unassembled WGS sequence"/>
</dbReference>
<accession>A0A9P6M3E2</accession>
<dbReference type="EMBL" id="JAAAHY010000402">
    <property type="protein sequence ID" value="KAF9964131.1"/>
    <property type="molecule type" value="Genomic_DNA"/>
</dbReference>
<dbReference type="OrthoDB" id="2305723at2759"/>
<dbReference type="Gene3D" id="2.80.10.50">
    <property type="match status" value="1"/>
</dbReference>